<keyword evidence="2" id="KW-1185">Reference proteome</keyword>
<sequence length="231" mass="25313">MALLSIQQLPEDKLARVAPVLSGGVGKTFNEPAPGVLPVVFDIGDEALGLLEMYCNAAFLALQAQKSEFLKYNADAMYPCDSSVFSAATFEFGGPHCRNTPTGAPDRFHAATWSVLTSLGRYVPLSGGHIIFWDLGLVVTFPPGASILIPTGVIRYSFIKFRPGEHRYSLLQWAGTGISRWFQNGHHMDNDFAMQATRVEHEVREALCRSTHNAILDLFPIEGDLPGGTRF</sequence>
<evidence type="ECO:0000313" key="1">
    <source>
        <dbReference type="EMBL" id="KAF7373695.1"/>
    </source>
</evidence>
<reference evidence="1" key="1">
    <citation type="submission" date="2020-05" db="EMBL/GenBank/DDBJ databases">
        <title>Mycena genomes resolve the evolution of fungal bioluminescence.</title>
        <authorList>
            <person name="Tsai I.J."/>
        </authorList>
    </citation>
    <scope>NUCLEOTIDE SEQUENCE</scope>
    <source>
        <strain evidence="1">160909Yilan</strain>
    </source>
</reference>
<comment type="caution">
    <text evidence="1">The sequence shown here is derived from an EMBL/GenBank/DDBJ whole genome shotgun (WGS) entry which is preliminary data.</text>
</comment>
<organism evidence="1 2">
    <name type="scientific">Mycena sanguinolenta</name>
    <dbReference type="NCBI Taxonomy" id="230812"/>
    <lineage>
        <taxon>Eukaryota</taxon>
        <taxon>Fungi</taxon>
        <taxon>Dikarya</taxon>
        <taxon>Basidiomycota</taxon>
        <taxon>Agaricomycotina</taxon>
        <taxon>Agaricomycetes</taxon>
        <taxon>Agaricomycetidae</taxon>
        <taxon>Agaricales</taxon>
        <taxon>Marasmiineae</taxon>
        <taxon>Mycenaceae</taxon>
        <taxon>Mycena</taxon>
    </lineage>
</organism>
<gene>
    <name evidence="1" type="ORF">MSAN_00580500</name>
</gene>
<accession>A0A8H6Z6Z1</accession>
<evidence type="ECO:0000313" key="2">
    <source>
        <dbReference type="Proteomes" id="UP000623467"/>
    </source>
</evidence>
<protein>
    <submittedName>
        <fullName evidence="1">Uncharacterized protein</fullName>
    </submittedName>
</protein>
<dbReference type="Proteomes" id="UP000623467">
    <property type="component" value="Unassembled WGS sequence"/>
</dbReference>
<proteinExistence type="predicted"/>
<dbReference type="AlphaFoldDB" id="A0A8H6Z6Z1"/>
<dbReference type="OrthoDB" id="3202607at2759"/>
<name>A0A8H6Z6Z1_9AGAR</name>
<dbReference type="EMBL" id="JACAZH010000003">
    <property type="protein sequence ID" value="KAF7373695.1"/>
    <property type="molecule type" value="Genomic_DNA"/>
</dbReference>